<reference evidence="3" key="1">
    <citation type="journal article" date="2020" name="New Phytol.">
        <title>Comparative genomics reveals dynamic genome evolution in host specialist ectomycorrhizal fungi.</title>
        <authorList>
            <person name="Lofgren L.A."/>
            <person name="Nguyen N.H."/>
            <person name="Vilgalys R."/>
            <person name="Ruytinx J."/>
            <person name="Liao H.L."/>
            <person name="Branco S."/>
            <person name="Kuo A."/>
            <person name="LaButti K."/>
            <person name="Lipzen A."/>
            <person name="Andreopoulos W."/>
            <person name="Pangilinan J."/>
            <person name="Riley R."/>
            <person name="Hundley H."/>
            <person name="Na H."/>
            <person name="Barry K."/>
            <person name="Grigoriev I.V."/>
            <person name="Stajich J.E."/>
            <person name="Kennedy P.G."/>
        </authorList>
    </citation>
    <scope>NUCLEOTIDE SEQUENCE</scope>
    <source>
        <strain evidence="3">MN1</strain>
    </source>
</reference>
<evidence type="ECO:0000256" key="1">
    <source>
        <dbReference type="ARBA" id="ARBA00022737"/>
    </source>
</evidence>
<dbReference type="Pfam" id="PF24883">
    <property type="entry name" value="NPHP3_N"/>
    <property type="match status" value="1"/>
</dbReference>
<organism evidence="3 4">
    <name type="scientific">Suillus subaureus</name>
    <dbReference type="NCBI Taxonomy" id="48587"/>
    <lineage>
        <taxon>Eukaryota</taxon>
        <taxon>Fungi</taxon>
        <taxon>Dikarya</taxon>
        <taxon>Basidiomycota</taxon>
        <taxon>Agaricomycotina</taxon>
        <taxon>Agaricomycetes</taxon>
        <taxon>Agaricomycetidae</taxon>
        <taxon>Boletales</taxon>
        <taxon>Suillineae</taxon>
        <taxon>Suillaceae</taxon>
        <taxon>Suillus</taxon>
    </lineage>
</organism>
<dbReference type="PANTHER" id="PTHR10039:SF14">
    <property type="entry name" value="NACHT DOMAIN-CONTAINING PROTEIN"/>
    <property type="match status" value="1"/>
</dbReference>
<dbReference type="GeneID" id="64626703"/>
<evidence type="ECO:0000313" key="3">
    <source>
        <dbReference type="EMBL" id="KAG1819033.1"/>
    </source>
</evidence>
<comment type="caution">
    <text evidence="3">The sequence shown here is derived from an EMBL/GenBank/DDBJ whole genome shotgun (WGS) entry which is preliminary data.</text>
</comment>
<evidence type="ECO:0000259" key="2">
    <source>
        <dbReference type="Pfam" id="PF24883"/>
    </source>
</evidence>
<dbReference type="InterPro" id="IPR056884">
    <property type="entry name" value="NPHP3-like_N"/>
</dbReference>
<dbReference type="EMBL" id="JABBWG010000010">
    <property type="protein sequence ID" value="KAG1819033.1"/>
    <property type="molecule type" value="Genomic_DNA"/>
</dbReference>
<dbReference type="PANTHER" id="PTHR10039">
    <property type="entry name" value="AMELOGENIN"/>
    <property type="match status" value="1"/>
</dbReference>
<accession>A0A9P7JF77</accession>
<dbReference type="OrthoDB" id="5967843at2759"/>
<name>A0A9P7JF77_9AGAM</name>
<proteinExistence type="predicted"/>
<dbReference type="RefSeq" id="XP_041194710.1">
    <property type="nucleotide sequence ID" value="XM_041332686.1"/>
</dbReference>
<gene>
    <name evidence="3" type="ORF">BJ212DRAFT_1298319</name>
</gene>
<keyword evidence="4" id="KW-1185">Reference proteome</keyword>
<protein>
    <recommendedName>
        <fullName evidence="2">Nephrocystin 3-like N-terminal domain-containing protein</fullName>
    </recommendedName>
</protein>
<evidence type="ECO:0000313" key="4">
    <source>
        <dbReference type="Proteomes" id="UP000807769"/>
    </source>
</evidence>
<dbReference type="AlphaFoldDB" id="A0A9P7JF77"/>
<keyword evidence="1" id="KW-0677">Repeat</keyword>
<feature type="domain" description="Nephrocystin 3-like N-terminal" evidence="2">
    <location>
        <begin position="44"/>
        <end position="195"/>
    </location>
</feature>
<sequence length="403" mass="45648">MISNHSTSTSKNYFQFTNCDTIFGSFEGTWEKLSQVAVKGAELLNDQEKYQLIWLHGTAGVRKSAVAFTVAEMMRDLKVTEEMHVKKWLAGTFFFSQKHTKCCTTGYFFATLVYQLASNFPSIWKDVNRTIQDNPALLDPDKSLRDQVEALFIQPLRRLQLRLRGCLPLVFVVDALDECMSETKLVDLILYLAQALHIPDLPMVHILLMGCSELHICKAFQNVKVHLQLDGADVDKDIYIFLHHSFTELQSHHPDFPQPSRDELEQLASRVGRCFIVASTMMKFIDDGDNDPHEQLQVMLDLASELLPGMEVYKLYNCILSTCTDPKRAYQHLSIITALTDPLPILQLSKLLGPGLGRDIETTLVQLWSVMDIPTNGNLPVNIYHLSISSHHPAPYLLTPLST</sequence>
<dbReference type="Proteomes" id="UP000807769">
    <property type="component" value="Unassembled WGS sequence"/>
</dbReference>